<name>A0AAN8IRR0_TRICO</name>
<feature type="region of interest" description="Disordered" evidence="1">
    <location>
        <begin position="194"/>
        <end position="224"/>
    </location>
</feature>
<feature type="compositionally biased region" description="Polar residues" evidence="1">
    <location>
        <begin position="214"/>
        <end position="223"/>
    </location>
</feature>
<dbReference type="GO" id="GO:0003730">
    <property type="term" value="F:mRNA 3'-UTR binding"/>
    <property type="evidence" value="ECO:0007669"/>
    <property type="project" value="TreeGrafter"/>
</dbReference>
<evidence type="ECO:0000313" key="2">
    <source>
        <dbReference type="EMBL" id="KAK5980808.1"/>
    </source>
</evidence>
<dbReference type="PANTHER" id="PTHR46669">
    <property type="entry name" value="LEUCINE-RICH PPR MOTIF-CONTAINING PROTEIN, MITOCHONDRIAL"/>
    <property type="match status" value="1"/>
</dbReference>
<comment type="caution">
    <text evidence="2">The sequence shown here is derived from an EMBL/GenBank/DDBJ whole genome shotgun (WGS) entry which is preliminary data.</text>
</comment>
<keyword evidence="3" id="KW-1185">Reference proteome</keyword>
<gene>
    <name evidence="2" type="ORF">GCK32_005647</name>
</gene>
<organism evidence="2 3">
    <name type="scientific">Trichostrongylus colubriformis</name>
    <name type="common">Black scour worm</name>
    <dbReference type="NCBI Taxonomy" id="6319"/>
    <lineage>
        <taxon>Eukaryota</taxon>
        <taxon>Metazoa</taxon>
        <taxon>Ecdysozoa</taxon>
        <taxon>Nematoda</taxon>
        <taxon>Chromadorea</taxon>
        <taxon>Rhabditida</taxon>
        <taxon>Rhabditina</taxon>
        <taxon>Rhabditomorpha</taxon>
        <taxon>Strongyloidea</taxon>
        <taxon>Trichostrongylidae</taxon>
        <taxon>Trichostrongylus</taxon>
    </lineage>
</organism>
<dbReference type="InterPro" id="IPR033490">
    <property type="entry name" value="LRP130"/>
</dbReference>
<accession>A0AAN8IRR0</accession>
<evidence type="ECO:0000256" key="1">
    <source>
        <dbReference type="SAM" id="MobiDB-lite"/>
    </source>
</evidence>
<evidence type="ECO:0000313" key="3">
    <source>
        <dbReference type="Proteomes" id="UP001331761"/>
    </source>
</evidence>
<evidence type="ECO:0008006" key="4">
    <source>
        <dbReference type="Google" id="ProtNLM"/>
    </source>
</evidence>
<dbReference type="EMBL" id="WIXE01006978">
    <property type="protein sequence ID" value="KAK5980808.1"/>
    <property type="molecule type" value="Genomic_DNA"/>
</dbReference>
<dbReference type="PANTHER" id="PTHR46669:SF3">
    <property type="entry name" value="LEUCINE-RICH PPR MOTIF-CONTAINING PROTEIN, MITOCHONDRIAL"/>
    <property type="match status" value="1"/>
</dbReference>
<dbReference type="Proteomes" id="UP001331761">
    <property type="component" value="Unassembled WGS sequence"/>
</dbReference>
<reference evidence="2 3" key="1">
    <citation type="submission" date="2019-10" db="EMBL/GenBank/DDBJ databases">
        <title>Assembly and Annotation for the nematode Trichostrongylus colubriformis.</title>
        <authorList>
            <person name="Martin J."/>
        </authorList>
    </citation>
    <scope>NUCLEOTIDE SEQUENCE [LARGE SCALE GENOMIC DNA]</scope>
    <source>
        <strain evidence="2">G859</strain>
        <tissue evidence="2">Whole worm</tissue>
    </source>
</reference>
<dbReference type="AlphaFoldDB" id="A0AAN8IRR0"/>
<dbReference type="GO" id="GO:0005739">
    <property type="term" value="C:mitochondrion"/>
    <property type="evidence" value="ECO:0007669"/>
    <property type="project" value="TreeGrafter"/>
</dbReference>
<dbReference type="Gene3D" id="1.25.40.10">
    <property type="entry name" value="Tetratricopeptide repeat domain"/>
    <property type="match status" value="1"/>
</dbReference>
<proteinExistence type="predicted"/>
<dbReference type="GO" id="GO:0005634">
    <property type="term" value="C:nucleus"/>
    <property type="evidence" value="ECO:0007669"/>
    <property type="project" value="TreeGrafter"/>
</dbReference>
<dbReference type="GO" id="GO:0070129">
    <property type="term" value="P:regulation of mitochondrial translation"/>
    <property type="evidence" value="ECO:0007669"/>
    <property type="project" value="TreeGrafter"/>
</dbReference>
<dbReference type="InterPro" id="IPR011990">
    <property type="entry name" value="TPR-like_helical_dom_sf"/>
</dbReference>
<sequence length="1139" mass="127722">MMKYRNLPLQLRFLRYQHPSRSTSEVRSHGSSFSCDCSYADLIPAEGSNHWFLNQISVINMRSHSAPQQTVRKLRSFDDFGSLSAHNVNSEQTQSFARAVPFMEALSSSSCIEIPSTSNTATIPTTADLSEMGGSSETSDIEHLEELKDRWCDISAVLPDMPIDEVQREPYASVSGVVVQRACYGKQCHDKEQSHLSLKHGNNNRSAHREDCLPSSSNQSMSSRFYPDNHRESVASPHEIITAVHNQDISLLRSILTAMRWPDHRSIGIYLDQLFEIVIRDSYDIDEAVMFLQDFAVCNRRGFLHEVNGVRLALRVACDSGTVETASEMLRVFRNMFLVNSPVTVKSTVPASILDDFYSKLCSIGSSDQVERVYKTMFNLGFDKNAATFIRNVTNSMIEKGDISGTFGEWQRLSARYGTTVGSELLWQGLLTIRNRTEQARLANKLLKHCCQHDHPLSVISNLIVALVSANHLDAAKALLIKVAVPGKFFKKPLSCMARYESSAKAIENFADLVTQCMLSEKRRVREAKETIGNTCVLSPELSSVLDSFYGMGRLQRLQSNRDSSRRKLHRVNDEQLFELCQFVQLLWLEKAEESGNVNAIDRLISWTFKNQLEIPANLKQRIVELSLMFGLRRGAVLQVRHVRSMASVASQPFNRQQRVPFGRDNSRAKKSLPLLPAEQLRLQNKHRDSLESNRAQSLQEIVEHIEWRGVVYSETPEKVAKLLADLKEDLTLLSDRQLSILLSTFGNGCESVSSLRRAAFMSQAIEALRQRGVVLGSLSRNAILSARIDNGENVSAVEELRDWETAGVLPDVETYALLSKVYAFTANTQAIVDVINYMKSTGLPVPEKILESLIYSLARGGHYKQAVASVQRFAASANEVAFRSAIARAAVSRGDISIAVSTIASIPSAAKPNQISNNKYILEVLMEMLEMGEVGALEKISPYLTMEPDGSSLVEWHLNPKVMARSRRACAEGKLDMALALYGLLHPKFKNRNFELLLADALGNRIKDASHAIDEIFALAKSMQENGLLRDHVEFLLEKSISTPRAYEVLSIVRTRGLLGKCLLEKPVLRKALARKLSEQLTVSKTAKEQRVRLLADLATPSMLQHNPNCLVEEMLTLRFPPSKVYRMHMYVKSTQQH</sequence>
<protein>
    <recommendedName>
        <fullName evidence="4">Pentatricopeptide repeat-containing protein</fullName>
    </recommendedName>
</protein>